<keyword evidence="1" id="KW-1133">Transmembrane helix</keyword>
<sequence length="230" mass="24684">MSGQIDNGLSADDWMLLADVEAPFTDHILSALAEKGIAAYAEPFTSPESSYLGTPRASGPSDRVMVDRKFRSQAREVLAVLLPELRAEFAATQRTSDEQSWNTIVSGLTNEGVGQSLEVLDERDDNISSEDADAWGDVRVPEEFSEDPTDHFIPPEPPPIPSGDPVTRFAWAALAIGPLYLLLGTVLRWDVGGFNALVAVSLFIGGGVTLIARMDNGPSIDDRGDDGAVL</sequence>
<dbReference type="AlphaFoldDB" id="A0A6J7DET2"/>
<feature type="transmembrane region" description="Helical" evidence="1">
    <location>
        <begin position="169"/>
        <end position="187"/>
    </location>
</feature>
<accession>A0A6J7DET2</accession>
<protein>
    <submittedName>
        <fullName evidence="2">Unannotated protein</fullName>
    </submittedName>
</protein>
<evidence type="ECO:0000313" key="2">
    <source>
        <dbReference type="EMBL" id="CAB4869046.1"/>
    </source>
</evidence>
<keyword evidence="1" id="KW-0472">Membrane</keyword>
<organism evidence="2">
    <name type="scientific">freshwater metagenome</name>
    <dbReference type="NCBI Taxonomy" id="449393"/>
    <lineage>
        <taxon>unclassified sequences</taxon>
        <taxon>metagenomes</taxon>
        <taxon>ecological metagenomes</taxon>
    </lineage>
</organism>
<feature type="transmembrane region" description="Helical" evidence="1">
    <location>
        <begin position="193"/>
        <end position="212"/>
    </location>
</feature>
<name>A0A6J7DET2_9ZZZZ</name>
<gene>
    <name evidence="2" type="ORF">UFOPK3401_00696</name>
</gene>
<keyword evidence="1" id="KW-0812">Transmembrane</keyword>
<reference evidence="2" key="1">
    <citation type="submission" date="2020-05" db="EMBL/GenBank/DDBJ databases">
        <authorList>
            <person name="Chiriac C."/>
            <person name="Salcher M."/>
            <person name="Ghai R."/>
            <person name="Kavagutti S V."/>
        </authorList>
    </citation>
    <scope>NUCLEOTIDE SEQUENCE</scope>
</reference>
<dbReference type="EMBL" id="CAFBLM010000024">
    <property type="protein sequence ID" value="CAB4869046.1"/>
    <property type="molecule type" value="Genomic_DNA"/>
</dbReference>
<evidence type="ECO:0000256" key="1">
    <source>
        <dbReference type="SAM" id="Phobius"/>
    </source>
</evidence>
<proteinExistence type="predicted"/>